<comment type="cofactor">
    <cofactor evidence="1 7 8">
        <name>pyridoxal 5'-phosphate</name>
        <dbReference type="ChEBI" id="CHEBI:597326"/>
    </cofactor>
</comment>
<dbReference type="VEuPathDB" id="VectorBase:AEPI003159"/>
<dbReference type="SUPFAM" id="SSF53383">
    <property type="entry name" value="PLP-dependent transferases"/>
    <property type="match status" value="1"/>
</dbReference>
<feature type="region of interest" description="Disordered" evidence="9">
    <location>
        <begin position="20"/>
        <end position="87"/>
    </location>
</feature>
<comment type="similarity">
    <text evidence="2 8">Belongs to the group II decarboxylase family.</text>
</comment>
<evidence type="ECO:0000256" key="6">
    <source>
        <dbReference type="ARBA" id="ARBA00023239"/>
    </source>
</evidence>
<dbReference type="GO" id="GO:0030170">
    <property type="term" value="F:pyridoxal phosphate binding"/>
    <property type="evidence" value="ECO:0007669"/>
    <property type="project" value="InterPro"/>
</dbReference>
<evidence type="ECO:0000313" key="10">
    <source>
        <dbReference type="EnsemblMetazoa" id="AEPI003159-PA"/>
    </source>
</evidence>
<organism evidence="10 11">
    <name type="scientific">Anopheles epiroticus</name>
    <dbReference type="NCBI Taxonomy" id="199890"/>
    <lineage>
        <taxon>Eukaryota</taxon>
        <taxon>Metazoa</taxon>
        <taxon>Ecdysozoa</taxon>
        <taxon>Arthropoda</taxon>
        <taxon>Hexapoda</taxon>
        <taxon>Insecta</taxon>
        <taxon>Pterygota</taxon>
        <taxon>Neoptera</taxon>
        <taxon>Endopterygota</taxon>
        <taxon>Diptera</taxon>
        <taxon>Nematocera</taxon>
        <taxon>Culicoidea</taxon>
        <taxon>Culicidae</taxon>
        <taxon>Anophelinae</taxon>
        <taxon>Anopheles</taxon>
    </lineage>
</organism>
<dbReference type="InterPro" id="IPR015424">
    <property type="entry name" value="PyrdxlP-dep_Trfase"/>
</dbReference>
<evidence type="ECO:0000313" key="11">
    <source>
        <dbReference type="Proteomes" id="UP000075885"/>
    </source>
</evidence>
<feature type="modified residue" description="N6-(pyridoxal phosphate)lysine" evidence="7">
    <location>
        <position position="387"/>
    </location>
</feature>
<dbReference type="InterPro" id="IPR002129">
    <property type="entry name" value="PyrdxlP-dep_de-COase"/>
</dbReference>
<dbReference type="PANTHER" id="PTHR45677:SF12">
    <property type="entry name" value="BLACK, ISOFORM A"/>
    <property type="match status" value="1"/>
</dbReference>
<protein>
    <recommendedName>
        <fullName evidence="12">Glutamate decarboxylase</fullName>
    </recommendedName>
</protein>
<dbReference type="InterPro" id="IPR015421">
    <property type="entry name" value="PyrdxlP-dep_Trfase_major"/>
</dbReference>
<evidence type="ECO:0000256" key="5">
    <source>
        <dbReference type="ARBA" id="ARBA00022898"/>
    </source>
</evidence>
<dbReference type="FunFam" id="3.40.640.10:FF:000016">
    <property type="entry name" value="Glutamate decarboxylase like 1"/>
    <property type="match status" value="1"/>
</dbReference>
<reference evidence="10" key="2">
    <citation type="submission" date="2020-05" db="UniProtKB">
        <authorList>
            <consortium name="EnsemblMetazoa"/>
        </authorList>
    </citation>
    <scope>IDENTIFICATION</scope>
    <source>
        <strain evidence="10">Epiroticus2</strain>
    </source>
</reference>
<evidence type="ECO:0000256" key="8">
    <source>
        <dbReference type="RuleBase" id="RU000382"/>
    </source>
</evidence>
<dbReference type="GO" id="GO:0019752">
    <property type="term" value="P:carboxylic acid metabolic process"/>
    <property type="evidence" value="ECO:0007669"/>
    <property type="project" value="InterPro"/>
</dbReference>
<dbReference type="Gene3D" id="3.90.1150.170">
    <property type="match status" value="1"/>
</dbReference>
<keyword evidence="4" id="KW-0210">Decarboxylase</keyword>
<evidence type="ECO:0000256" key="3">
    <source>
        <dbReference type="ARBA" id="ARBA00011738"/>
    </source>
</evidence>
<comment type="subunit">
    <text evidence="3">Homodimer.</text>
</comment>
<dbReference type="GO" id="GO:0005737">
    <property type="term" value="C:cytoplasm"/>
    <property type="evidence" value="ECO:0007669"/>
    <property type="project" value="TreeGrafter"/>
</dbReference>
<dbReference type="EnsemblMetazoa" id="AEPI003159-RA">
    <property type="protein sequence ID" value="AEPI003159-PA"/>
    <property type="gene ID" value="AEPI003159"/>
</dbReference>
<name>A0A182P8A6_9DIPT</name>
<proteinExistence type="inferred from homology"/>
<feature type="compositionally biased region" description="Low complexity" evidence="9">
    <location>
        <begin position="66"/>
        <end position="77"/>
    </location>
</feature>
<sequence length="576" mass="64836">MPANGVCSVGLEVIEDTATYASGSDSAGVSEDEEVQQLFVSGADRVTSVPPPKKSSDVRNTTKLSQQQQLQQQQQQQDEGKSVSEKRYASLPNREQHQQFLTEFLTEVLNSAVFNATDRSNKVLNWVDPEELKRTLDLAIKDEPDTHEKLLELTRATIRHSVKTGHPYFMNQLFSSVDPYGFAGQVLTDALNPSVYTFEVSPVFVLMEEVVLREMRSIVGYPDGEGDGIFAPGGSMANGYAISCARHKFMPDIKTKGLHALPRLVIFTSEDAHYSVKKLASFMGIGSDNVYAIKTDNVGKIRVDHLESEILRAKSEGALPFMVSATAGTTVIGAFDPLEQIADLCAKHNLWMHVDAAWGGGALMSKKYRTLLKGIERSDSVTWNPHKLLAAPQQCSTLLTRHRNILSECHSTNATYLFQKDKFYDTRYDTGDKHIQCGRRADVLKFWFMWRAKGSAGFEAHIDKVFENAEHFTNSIKSRPGFEMVIENPECTNVCFWYVPPGLRTVPRDTAEYRERLHKVAPKVKERMMKEGSMMITYQPIHDKPNFFRLVLQNSSLDKSDMNYIIDEIERLGKDL</sequence>
<reference evidence="11" key="1">
    <citation type="submission" date="2013-03" db="EMBL/GenBank/DDBJ databases">
        <title>The Genome Sequence of Anopheles epiroticus epiroticus2.</title>
        <authorList>
            <consortium name="The Broad Institute Genomics Platform"/>
            <person name="Neafsey D.E."/>
            <person name="Howell P."/>
            <person name="Walker B."/>
            <person name="Young S.K."/>
            <person name="Zeng Q."/>
            <person name="Gargeya S."/>
            <person name="Fitzgerald M."/>
            <person name="Haas B."/>
            <person name="Abouelleil A."/>
            <person name="Allen A.W."/>
            <person name="Alvarado L."/>
            <person name="Arachchi H.M."/>
            <person name="Berlin A.M."/>
            <person name="Chapman S.B."/>
            <person name="Gainer-Dewar J."/>
            <person name="Goldberg J."/>
            <person name="Griggs A."/>
            <person name="Gujja S."/>
            <person name="Hansen M."/>
            <person name="Howarth C."/>
            <person name="Imamovic A."/>
            <person name="Ireland A."/>
            <person name="Larimer J."/>
            <person name="McCowan C."/>
            <person name="Murphy C."/>
            <person name="Pearson M."/>
            <person name="Poon T.W."/>
            <person name="Priest M."/>
            <person name="Roberts A."/>
            <person name="Saif S."/>
            <person name="Shea T."/>
            <person name="Sisk P."/>
            <person name="Sykes S."/>
            <person name="Wortman J."/>
            <person name="Nusbaum C."/>
            <person name="Birren B."/>
        </authorList>
    </citation>
    <scope>NUCLEOTIDE SEQUENCE [LARGE SCALE GENOMIC DNA]</scope>
    <source>
        <strain evidence="11">Epiroticus2</strain>
    </source>
</reference>
<dbReference type="CDD" id="cd06450">
    <property type="entry name" value="DOPA_deC_like"/>
    <property type="match status" value="1"/>
</dbReference>
<keyword evidence="5 7" id="KW-0663">Pyridoxal phosphate</keyword>
<evidence type="ECO:0000256" key="2">
    <source>
        <dbReference type="ARBA" id="ARBA00009533"/>
    </source>
</evidence>
<dbReference type="Gene3D" id="3.40.640.10">
    <property type="entry name" value="Type I PLP-dependent aspartate aminotransferase-like (Major domain)"/>
    <property type="match status" value="1"/>
</dbReference>
<evidence type="ECO:0000256" key="7">
    <source>
        <dbReference type="PIRSR" id="PIRSR602129-50"/>
    </source>
</evidence>
<dbReference type="GO" id="GO:0016831">
    <property type="term" value="F:carboxy-lyase activity"/>
    <property type="evidence" value="ECO:0007669"/>
    <property type="project" value="UniProtKB-KW"/>
</dbReference>
<accession>A0A182P8A6</accession>
<keyword evidence="6 8" id="KW-0456">Lyase</keyword>
<evidence type="ECO:0000256" key="1">
    <source>
        <dbReference type="ARBA" id="ARBA00001933"/>
    </source>
</evidence>
<evidence type="ECO:0000256" key="9">
    <source>
        <dbReference type="SAM" id="MobiDB-lite"/>
    </source>
</evidence>
<dbReference type="PANTHER" id="PTHR45677">
    <property type="entry name" value="GLUTAMATE DECARBOXYLASE-RELATED"/>
    <property type="match status" value="1"/>
</dbReference>
<evidence type="ECO:0008006" key="12">
    <source>
        <dbReference type="Google" id="ProtNLM"/>
    </source>
</evidence>
<dbReference type="AlphaFoldDB" id="A0A182P8A6"/>
<feature type="compositionally biased region" description="Basic and acidic residues" evidence="9">
    <location>
        <begin position="78"/>
        <end position="87"/>
    </location>
</feature>
<dbReference type="STRING" id="199890.A0A182P8A6"/>
<dbReference type="Pfam" id="PF00282">
    <property type="entry name" value="Pyridoxal_deC"/>
    <property type="match status" value="1"/>
</dbReference>
<evidence type="ECO:0000256" key="4">
    <source>
        <dbReference type="ARBA" id="ARBA00022793"/>
    </source>
</evidence>
<dbReference type="Proteomes" id="UP000075885">
    <property type="component" value="Unassembled WGS sequence"/>
</dbReference>
<keyword evidence="11" id="KW-1185">Reference proteome</keyword>